<dbReference type="InterPro" id="IPR029063">
    <property type="entry name" value="SAM-dependent_MTases_sf"/>
</dbReference>
<sequence length="241" mass="26689">MRLDQKLIADMIAPNSRVLDIGSGDGSLIEHLFRTRNCDARGIEIDMAEVTRAVAHGLPVMHGDADSDLAHYPDGAFDYVVLSRTLQAVERPREVLRQMLRIGTRAIVSFPNFGHWQLRWQLLLRGRMPMTDTWSTGWYETPNIHPCTIRDFVSLCGSEGYAIQSWLAVDDKGGRSPWRRSIQMANLFGEQALFLLHRKDFGVGASGDTSTCQPIAHPAGSAQASRSSRLLDVAEAADEAG</sequence>
<dbReference type="Proteomes" id="UP000305654">
    <property type="component" value="Unassembled WGS sequence"/>
</dbReference>
<name>A0A5R9JBW1_9PROT</name>
<dbReference type="Pfam" id="PF07021">
    <property type="entry name" value="MetW"/>
    <property type="match status" value="1"/>
</dbReference>
<dbReference type="NCBIfam" id="TIGR02081">
    <property type="entry name" value="metW"/>
    <property type="match status" value="1"/>
</dbReference>
<evidence type="ECO:0000313" key="1">
    <source>
        <dbReference type="EMBL" id="TLU74479.1"/>
    </source>
</evidence>
<dbReference type="InterPro" id="IPR010743">
    <property type="entry name" value="Methionine_synth_MetW"/>
</dbReference>
<dbReference type="Gene3D" id="3.40.50.150">
    <property type="entry name" value="Vaccinia Virus protein VP39"/>
    <property type="match status" value="1"/>
</dbReference>
<gene>
    <name evidence="1" type="primary">metW</name>
    <name evidence="1" type="ORF">FE263_04710</name>
</gene>
<reference evidence="1 2" key="1">
    <citation type="submission" date="2019-05" db="EMBL/GenBank/DDBJ databases">
        <authorList>
            <person name="Pankratov T."/>
            <person name="Grouzdev D."/>
        </authorList>
    </citation>
    <scope>NUCLEOTIDE SEQUENCE [LARGE SCALE GENOMIC DNA]</scope>
    <source>
        <strain evidence="1 2">KEBCLARHB70R</strain>
    </source>
</reference>
<organism evidence="1 2">
    <name type="scientific">Lichenicoccus roseus</name>
    <dbReference type="NCBI Taxonomy" id="2683649"/>
    <lineage>
        <taxon>Bacteria</taxon>
        <taxon>Pseudomonadati</taxon>
        <taxon>Pseudomonadota</taxon>
        <taxon>Alphaproteobacteria</taxon>
        <taxon>Acetobacterales</taxon>
        <taxon>Acetobacteraceae</taxon>
        <taxon>Lichenicoccus</taxon>
    </lineage>
</organism>
<dbReference type="EMBL" id="VCDI01000001">
    <property type="protein sequence ID" value="TLU74479.1"/>
    <property type="molecule type" value="Genomic_DNA"/>
</dbReference>
<dbReference type="SUPFAM" id="SSF53335">
    <property type="entry name" value="S-adenosyl-L-methionine-dependent methyltransferases"/>
    <property type="match status" value="1"/>
</dbReference>
<protein>
    <submittedName>
        <fullName evidence="1">Methionine biosynthesis protein MetW</fullName>
    </submittedName>
</protein>
<dbReference type="AlphaFoldDB" id="A0A5R9JBW1"/>
<accession>A0A5R9JBW1</accession>
<dbReference type="CDD" id="cd02440">
    <property type="entry name" value="AdoMet_MTases"/>
    <property type="match status" value="1"/>
</dbReference>
<comment type="caution">
    <text evidence="1">The sequence shown here is derived from an EMBL/GenBank/DDBJ whole genome shotgun (WGS) entry which is preliminary data.</text>
</comment>
<evidence type="ECO:0000313" key="2">
    <source>
        <dbReference type="Proteomes" id="UP000305654"/>
    </source>
</evidence>
<keyword evidence="2" id="KW-1185">Reference proteome</keyword>
<dbReference type="OrthoDB" id="9792690at2"/>
<proteinExistence type="predicted"/>